<feature type="compositionally biased region" description="Polar residues" evidence="1">
    <location>
        <begin position="27"/>
        <end position="40"/>
    </location>
</feature>
<feature type="compositionally biased region" description="Polar residues" evidence="1">
    <location>
        <begin position="1"/>
        <end position="13"/>
    </location>
</feature>
<dbReference type="Proteomes" id="UP000239576">
    <property type="component" value="Unassembled WGS sequence"/>
</dbReference>
<sequence length="80" mass="8683">MARPTKNPSTQPHRQPGSVDSAEVSRDSQLSAAIKTSTAKAEQPKPSILPASKVKQRGKASPLQPFLKSQWCDKALRAIF</sequence>
<evidence type="ECO:0000256" key="1">
    <source>
        <dbReference type="SAM" id="MobiDB-lite"/>
    </source>
</evidence>
<name>A0A2T1ELY0_9CYAN</name>
<organism evidence="2 3">
    <name type="scientific">Stenomitos frigidus ULC18</name>
    <dbReference type="NCBI Taxonomy" id="2107698"/>
    <lineage>
        <taxon>Bacteria</taxon>
        <taxon>Bacillati</taxon>
        <taxon>Cyanobacteriota</taxon>
        <taxon>Cyanophyceae</taxon>
        <taxon>Leptolyngbyales</taxon>
        <taxon>Leptolyngbyaceae</taxon>
        <taxon>Stenomitos</taxon>
    </lineage>
</organism>
<dbReference type="RefSeq" id="WP_106255084.1">
    <property type="nucleotide sequence ID" value="NZ_CAWNSW010000080.1"/>
</dbReference>
<proteinExistence type="predicted"/>
<accession>A0A2T1ELY0</accession>
<keyword evidence="3" id="KW-1185">Reference proteome</keyword>
<evidence type="ECO:0000313" key="2">
    <source>
        <dbReference type="EMBL" id="PSB33721.1"/>
    </source>
</evidence>
<reference evidence="3" key="1">
    <citation type="submission" date="2018-02" db="EMBL/GenBank/DDBJ databases">
        <authorList>
            <person name="Moore K."/>
            <person name="Momper L."/>
        </authorList>
    </citation>
    <scope>NUCLEOTIDE SEQUENCE [LARGE SCALE GENOMIC DNA]</scope>
    <source>
        <strain evidence="3">ULC18</strain>
    </source>
</reference>
<dbReference type="EMBL" id="PVWK01000017">
    <property type="protein sequence ID" value="PSB33721.1"/>
    <property type="molecule type" value="Genomic_DNA"/>
</dbReference>
<comment type="caution">
    <text evidence="2">The sequence shown here is derived from an EMBL/GenBank/DDBJ whole genome shotgun (WGS) entry which is preliminary data.</text>
</comment>
<protein>
    <submittedName>
        <fullName evidence="2">Uncharacterized protein</fullName>
    </submittedName>
</protein>
<evidence type="ECO:0000313" key="3">
    <source>
        <dbReference type="Proteomes" id="UP000239576"/>
    </source>
</evidence>
<feature type="region of interest" description="Disordered" evidence="1">
    <location>
        <begin position="1"/>
        <end position="63"/>
    </location>
</feature>
<reference evidence="2 3" key="2">
    <citation type="submission" date="2018-03" db="EMBL/GenBank/DDBJ databases">
        <title>The ancient ancestry and fast evolution of plastids.</title>
        <authorList>
            <person name="Moore K.R."/>
            <person name="Magnabosco C."/>
            <person name="Momper L."/>
            <person name="Gold D.A."/>
            <person name="Bosak T."/>
            <person name="Fournier G.P."/>
        </authorList>
    </citation>
    <scope>NUCLEOTIDE SEQUENCE [LARGE SCALE GENOMIC DNA]</scope>
    <source>
        <strain evidence="2 3">ULC18</strain>
    </source>
</reference>
<dbReference type="AlphaFoldDB" id="A0A2T1ELY0"/>
<gene>
    <name evidence="2" type="ORF">C7B82_04365</name>
</gene>